<keyword evidence="3" id="KW-1185">Reference proteome</keyword>
<evidence type="ECO:0000256" key="1">
    <source>
        <dbReference type="SAM" id="MobiDB-lite"/>
    </source>
</evidence>
<dbReference type="Gramene" id="TuG1812G0700002121.01.T02">
    <property type="protein sequence ID" value="TuG1812G0700002121.01.T02.cds324843"/>
    <property type="gene ID" value="TuG1812G0700002121.01"/>
</dbReference>
<accession>A0A8R7V5N4</accession>
<feature type="compositionally biased region" description="Basic residues" evidence="1">
    <location>
        <begin position="48"/>
        <end position="64"/>
    </location>
</feature>
<proteinExistence type="predicted"/>
<dbReference type="AlphaFoldDB" id="A0A8R7V5N4"/>
<protein>
    <submittedName>
        <fullName evidence="2">Uncharacterized protein</fullName>
    </submittedName>
</protein>
<evidence type="ECO:0000313" key="3">
    <source>
        <dbReference type="Proteomes" id="UP000015106"/>
    </source>
</evidence>
<reference evidence="3" key="1">
    <citation type="journal article" date="2013" name="Nature">
        <title>Draft genome of the wheat A-genome progenitor Triticum urartu.</title>
        <authorList>
            <person name="Ling H.Q."/>
            <person name="Zhao S."/>
            <person name="Liu D."/>
            <person name="Wang J."/>
            <person name="Sun H."/>
            <person name="Zhang C."/>
            <person name="Fan H."/>
            <person name="Li D."/>
            <person name="Dong L."/>
            <person name="Tao Y."/>
            <person name="Gao C."/>
            <person name="Wu H."/>
            <person name="Li Y."/>
            <person name="Cui Y."/>
            <person name="Guo X."/>
            <person name="Zheng S."/>
            <person name="Wang B."/>
            <person name="Yu K."/>
            <person name="Liang Q."/>
            <person name="Yang W."/>
            <person name="Lou X."/>
            <person name="Chen J."/>
            <person name="Feng M."/>
            <person name="Jian J."/>
            <person name="Zhang X."/>
            <person name="Luo G."/>
            <person name="Jiang Y."/>
            <person name="Liu J."/>
            <person name="Wang Z."/>
            <person name="Sha Y."/>
            <person name="Zhang B."/>
            <person name="Wu H."/>
            <person name="Tang D."/>
            <person name="Shen Q."/>
            <person name="Xue P."/>
            <person name="Zou S."/>
            <person name="Wang X."/>
            <person name="Liu X."/>
            <person name="Wang F."/>
            <person name="Yang Y."/>
            <person name="An X."/>
            <person name="Dong Z."/>
            <person name="Zhang K."/>
            <person name="Zhang X."/>
            <person name="Luo M.C."/>
            <person name="Dvorak J."/>
            <person name="Tong Y."/>
            <person name="Wang J."/>
            <person name="Yang H."/>
            <person name="Li Z."/>
            <person name="Wang D."/>
            <person name="Zhang A."/>
            <person name="Wang J."/>
        </authorList>
    </citation>
    <scope>NUCLEOTIDE SEQUENCE</scope>
    <source>
        <strain evidence="3">cv. G1812</strain>
    </source>
</reference>
<dbReference type="EnsemblPlants" id="TuG1812G0700002121.01.T02">
    <property type="protein sequence ID" value="TuG1812G0700002121.01.T02.cds324843"/>
    <property type="gene ID" value="TuG1812G0700002121.01"/>
</dbReference>
<sequence length="92" mass="10509">MGHHRVQLGRQVRRRPDPRHPAAAEGGARGAPPRHARGVPRQGGALRVRVHGQERRRRGQRRAQPRRDALRAPVEQHAVRHQRRVPPLRLLG</sequence>
<reference evidence="2" key="2">
    <citation type="submission" date="2018-03" db="EMBL/GenBank/DDBJ databases">
        <title>The Triticum urartu genome reveals the dynamic nature of wheat genome evolution.</title>
        <authorList>
            <person name="Ling H."/>
            <person name="Ma B."/>
            <person name="Shi X."/>
            <person name="Liu H."/>
            <person name="Dong L."/>
            <person name="Sun H."/>
            <person name="Cao Y."/>
            <person name="Gao Q."/>
            <person name="Zheng S."/>
            <person name="Li Y."/>
            <person name="Yu Y."/>
            <person name="Du H."/>
            <person name="Qi M."/>
            <person name="Li Y."/>
            <person name="Yu H."/>
            <person name="Cui Y."/>
            <person name="Wang N."/>
            <person name="Chen C."/>
            <person name="Wu H."/>
            <person name="Zhao Y."/>
            <person name="Zhang J."/>
            <person name="Li Y."/>
            <person name="Zhou W."/>
            <person name="Zhang B."/>
            <person name="Hu W."/>
            <person name="Eijk M."/>
            <person name="Tang J."/>
            <person name="Witsenboer H."/>
            <person name="Zhao S."/>
            <person name="Li Z."/>
            <person name="Zhang A."/>
            <person name="Wang D."/>
            <person name="Liang C."/>
        </authorList>
    </citation>
    <scope>NUCLEOTIDE SEQUENCE [LARGE SCALE GENOMIC DNA]</scope>
    <source>
        <strain evidence="2">cv. G1812</strain>
    </source>
</reference>
<gene>
    <name evidence="2" type="primary">LOC125521877</name>
</gene>
<organism evidence="2 3">
    <name type="scientific">Triticum urartu</name>
    <name type="common">Red wild einkorn</name>
    <name type="synonym">Crithodium urartu</name>
    <dbReference type="NCBI Taxonomy" id="4572"/>
    <lineage>
        <taxon>Eukaryota</taxon>
        <taxon>Viridiplantae</taxon>
        <taxon>Streptophyta</taxon>
        <taxon>Embryophyta</taxon>
        <taxon>Tracheophyta</taxon>
        <taxon>Spermatophyta</taxon>
        <taxon>Magnoliopsida</taxon>
        <taxon>Liliopsida</taxon>
        <taxon>Poales</taxon>
        <taxon>Poaceae</taxon>
        <taxon>BOP clade</taxon>
        <taxon>Pooideae</taxon>
        <taxon>Triticodae</taxon>
        <taxon>Triticeae</taxon>
        <taxon>Triticinae</taxon>
        <taxon>Triticum</taxon>
    </lineage>
</organism>
<reference evidence="2" key="3">
    <citation type="submission" date="2022-06" db="UniProtKB">
        <authorList>
            <consortium name="EnsemblPlants"/>
        </authorList>
    </citation>
    <scope>IDENTIFICATION</scope>
</reference>
<evidence type="ECO:0000313" key="2">
    <source>
        <dbReference type="EnsemblPlants" id="TuG1812G0700002121.01.T02.cds324843"/>
    </source>
</evidence>
<dbReference type="Proteomes" id="UP000015106">
    <property type="component" value="Chromosome 7"/>
</dbReference>
<feature type="compositionally biased region" description="Basic residues" evidence="1">
    <location>
        <begin position="1"/>
        <end position="13"/>
    </location>
</feature>
<feature type="region of interest" description="Disordered" evidence="1">
    <location>
        <begin position="1"/>
        <end position="92"/>
    </location>
</feature>
<name>A0A8R7V5N4_TRIUA</name>